<feature type="transmembrane region" description="Helical" evidence="6">
    <location>
        <begin position="644"/>
        <end position="664"/>
    </location>
</feature>
<feature type="transmembrane region" description="Helical" evidence="6">
    <location>
        <begin position="24"/>
        <end position="43"/>
    </location>
</feature>
<feature type="transmembrane region" description="Helical" evidence="6">
    <location>
        <begin position="545"/>
        <end position="565"/>
    </location>
</feature>
<dbReference type="NCBIfam" id="TIGR03061">
    <property type="entry name" value="pip_yhgE_Nterm"/>
    <property type="match status" value="1"/>
</dbReference>
<evidence type="ECO:0000256" key="3">
    <source>
        <dbReference type="ARBA" id="ARBA00022989"/>
    </source>
</evidence>
<dbReference type="InterPro" id="IPR017501">
    <property type="entry name" value="Phage_infect_YhgE_C"/>
</dbReference>
<evidence type="ECO:0000313" key="9">
    <source>
        <dbReference type="Proteomes" id="UP000317036"/>
    </source>
</evidence>
<evidence type="ECO:0000259" key="7">
    <source>
        <dbReference type="Pfam" id="PF12698"/>
    </source>
</evidence>
<accession>A0A559KCA2</accession>
<organism evidence="8 9">
    <name type="scientific">Paenibacillus cremeus</name>
    <dbReference type="NCBI Taxonomy" id="2163881"/>
    <lineage>
        <taxon>Bacteria</taxon>
        <taxon>Bacillati</taxon>
        <taxon>Bacillota</taxon>
        <taxon>Bacilli</taxon>
        <taxon>Bacillales</taxon>
        <taxon>Paenibacillaceae</taxon>
        <taxon>Paenibacillus</taxon>
    </lineage>
</organism>
<dbReference type="NCBIfam" id="TIGR03062">
    <property type="entry name" value="pip_yhgE_Cterm"/>
    <property type="match status" value="1"/>
</dbReference>
<dbReference type="Gene3D" id="1.10.287.950">
    <property type="entry name" value="Methyl-accepting chemotaxis protein"/>
    <property type="match status" value="1"/>
</dbReference>
<comment type="subcellular location">
    <subcellularLocation>
        <location evidence="1">Membrane</location>
        <topology evidence="1">Multi-pass membrane protein</topology>
    </subcellularLocation>
</comment>
<dbReference type="RefSeq" id="WP_144846912.1">
    <property type="nucleotide sequence ID" value="NZ_VNJI01000012.1"/>
</dbReference>
<dbReference type="InterPro" id="IPR051328">
    <property type="entry name" value="T7SS_ABC-Transporter"/>
</dbReference>
<evidence type="ECO:0000256" key="1">
    <source>
        <dbReference type="ARBA" id="ARBA00004141"/>
    </source>
</evidence>
<keyword evidence="5" id="KW-0175">Coiled coil</keyword>
<keyword evidence="9" id="KW-1185">Reference proteome</keyword>
<proteinExistence type="predicted"/>
<dbReference type="GO" id="GO:0140359">
    <property type="term" value="F:ABC-type transporter activity"/>
    <property type="evidence" value="ECO:0007669"/>
    <property type="project" value="InterPro"/>
</dbReference>
<feature type="coiled-coil region" evidence="5">
    <location>
        <begin position="294"/>
        <end position="380"/>
    </location>
</feature>
<gene>
    <name evidence="8" type="ORF">FPZ49_12075</name>
</gene>
<dbReference type="GO" id="GO:0016020">
    <property type="term" value="C:membrane"/>
    <property type="evidence" value="ECO:0007669"/>
    <property type="project" value="UniProtKB-SubCell"/>
</dbReference>
<dbReference type="Gene3D" id="3.40.1710.10">
    <property type="entry name" value="abc type-2 transporter like domain"/>
    <property type="match status" value="1"/>
</dbReference>
<feature type="transmembrane region" description="Helical" evidence="6">
    <location>
        <begin position="616"/>
        <end position="637"/>
    </location>
</feature>
<keyword evidence="4 6" id="KW-0472">Membrane</keyword>
<name>A0A559KCA2_9BACL</name>
<protein>
    <submittedName>
        <fullName evidence="8">YhgE/Pip domain-containing protein</fullName>
    </submittedName>
</protein>
<keyword evidence="3 6" id="KW-1133">Transmembrane helix</keyword>
<dbReference type="OrthoDB" id="9811483at2"/>
<reference evidence="8 9" key="1">
    <citation type="submission" date="2019-07" db="EMBL/GenBank/DDBJ databases">
        <authorList>
            <person name="Kim J."/>
        </authorList>
    </citation>
    <scope>NUCLEOTIDE SEQUENCE [LARGE SCALE GENOMIC DNA]</scope>
    <source>
        <strain evidence="8 9">JC52</strain>
    </source>
</reference>
<dbReference type="PANTHER" id="PTHR43077:SF5">
    <property type="entry name" value="PHAGE INFECTION PROTEIN"/>
    <property type="match status" value="1"/>
</dbReference>
<evidence type="ECO:0000313" key="8">
    <source>
        <dbReference type="EMBL" id="TVY09762.1"/>
    </source>
</evidence>
<dbReference type="Pfam" id="PF12698">
    <property type="entry name" value="ABC2_membrane_3"/>
    <property type="match status" value="1"/>
</dbReference>
<evidence type="ECO:0000256" key="2">
    <source>
        <dbReference type="ARBA" id="ARBA00022692"/>
    </source>
</evidence>
<dbReference type="InterPro" id="IPR017500">
    <property type="entry name" value="Phage_infect_YhgE_N"/>
</dbReference>
<dbReference type="EMBL" id="VNJI01000012">
    <property type="protein sequence ID" value="TVY09762.1"/>
    <property type="molecule type" value="Genomic_DNA"/>
</dbReference>
<dbReference type="PANTHER" id="PTHR43077">
    <property type="entry name" value="TRANSPORT PERMEASE YVFS-RELATED"/>
    <property type="match status" value="1"/>
</dbReference>
<feature type="transmembrane region" description="Helical" evidence="6">
    <location>
        <begin position="705"/>
        <end position="722"/>
    </location>
</feature>
<evidence type="ECO:0000256" key="6">
    <source>
        <dbReference type="SAM" id="Phobius"/>
    </source>
</evidence>
<feature type="domain" description="ABC-2 type transporter transmembrane" evidence="7">
    <location>
        <begin position="421"/>
        <end position="720"/>
    </location>
</feature>
<feature type="transmembrane region" description="Helical" evidence="6">
    <location>
        <begin position="585"/>
        <end position="604"/>
    </location>
</feature>
<dbReference type="AlphaFoldDB" id="A0A559KCA2"/>
<dbReference type="InterPro" id="IPR013525">
    <property type="entry name" value="ABC2_TM"/>
</dbReference>
<keyword evidence="2 6" id="KW-0812">Transmembrane</keyword>
<evidence type="ECO:0000256" key="5">
    <source>
        <dbReference type="SAM" id="Coils"/>
    </source>
</evidence>
<dbReference type="Proteomes" id="UP000317036">
    <property type="component" value="Unassembled WGS sequence"/>
</dbReference>
<dbReference type="InterPro" id="IPR023908">
    <property type="entry name" value="xxxLxxG_rpt"/>
</dbReference>
<comment type="caution">
    <text evidence="8">The sequence shown here is derived from an EMBL/GenBank/DDBJ whole genome shotgun (WGS) entry which is preliminary data.</text>
</comment>
<dbReference type="NCBIfam" id="TIGR03057">
    <property type="entry name" value="xxxLxxG_by_4"/>
    <property type="match status" value="2"/>
</dbReference>
<evidence type="ECO:0000256" key="4">
    <source>
        <dbReference type="ARBA" id="ARBA00023136"/>
    </source>
</evidence>
<sequence>MNGFQMAIHDIKQMWGSNMARRSVLGLMVLPLMYSFIYLWAFWNPTDLLHRLPLAVVNQDQGTEQGGKPVNLGRELTDQLLADGQTHWTEVKAEAGAMGIERLSYFLVLTIPADFSETAYSVGTPRPRASQLSYQVNEGANMLGVKVVRSVMDHVSHELEQKLTEKYLRVLFDQVLNGGQGLKQAADGAAKLAEGTKQAQDGATALEEGLRQAQAGMGPLSDGLTKLLNGANQVENGIIRLDTVTSLGADAVAKLNGQLAQLLDPINKLAAQAEQLRAVLDASGQTLKQSLSALAATGTAIEDANRRIDELQRSWDAAVGDRLRQQKAQLDGALADLQALAAQVAELSGSERFRSAVAQLQAAEARRLELEQARTDALASLGQARTSLAQAAAQLRQGSQQLDAQLGQLQSGLTALQAAVREVVDQLNRNRQLVEDLSGRLTQLADGVKQLQQGSTALVEGINAFGAGFQQLRDGTTRLHDGSVQLVSGLRDIHAGQQELAAKLGEAAGMAAQDGQAEARIATITTPVQVTEQNLHPVPNNGTGFAPYFIALSLWVGSLVLFFVIDLNKVVSMPKRPISYMTNKYLALASVSVFQSALSVFVLHTGLGIPTVLPALHMYGFAVLLGLAFTAILFMLISMLGSDVGRFVAIVILMLQLTSSSGSYPVELESKFFGFIHPMLPMTYAVEGFRQLISIGSSAVIARDALILAGYGVAALVLLYVVKRKSFIHQLEEHPVGR</sequence>